<keyword evidence="2" id="KW-1185">Reference proteome</keyword>
<organism evidence="1 2">
    <name type="scientific">Rufibacter quisquiliarum</name>
    <dbReference type="NCBI Taxonomy" id="1549639"/>
    <lineage>
        <taxon>Bacteria</taxon>
        <taxon>Pseudomonadati</taxon>
        <taxon>Bacteroidota</taxon>
        <taxon>Cytophagia</taxon>
        <taxon>Cytophagales</taxon>
        <taxon>Hymenobacteraceae</taxon>
        <taxon>Rufibacter</taxon>
    </lineage>
</organism>
<protein>
    <submittedName>
        <fullName evidence="1">Uncharacterized protein</fullName>
    </submittedName>
</protein>
<evidence type="ECO:0000313" key="2">
    <source>
        <dbReference type="Proteomes" id="UP000563094"/>
    </source>
</evidence>
<sequence>MSTPPPDFSFLPSFYEQDTLYVVPEENAVQLVPGAAPVEAATVPVPPPAVAAEAPVAVTPAPAAPAPVAAEKREERIEWLGEAVKGTYLLFQVPDQEFGQLPQHPFLQKVMAAVGLTTMQVQFGNLSTSVAHNVKQIALQVQARHILLFGDDLTVENLLKLEPYRMYRLEETRFVRVDSLANIEKSTELKKKLWDVLQKIFLQ</sequence>
<dbReference type="AlphaFoldDB" id="A0A839GFP6"/>
<dbReference type="Proteomes" id="UP000563094">
    <property type="component" value="Unassembled WGS sequence"/>
</dbReference>
<dbReference type="RefSeq" id="WP_182512916.1">
    <property type="nucleotide sequence ID" value="NZ_JACJIQ010000007.1"/>
</dbReference>
<comment type="caution">
    <text evidence="1">The sequence shown here is derived from an EMBL/GenBank/DDBJ whole genome shotgun (WGS) entry which is preliminary data.</text>
</comment>
<gene>
    <name evidence="1" type="ORF">FHS90_002063</name>
</gene>
<proteinExistence type="predicted"/>
<name>A0A839GFP6_9BACT</name>
<reference evidence="1 2" key="1">
    <citation type="submission" date="2020-08" db="EMBL/GenBank/DDBJ databases">
        <title>Genomic Encyclopedia of Type Strains, Phase IV (KMG-IV): sequencing the most valuable type-strain genomes for metagenomic binning, comparative biology and taxonomic classification.</title>
        <authorList>
            <person name="Goeker M."/>
        </authorList>
    </citation>
    <scope>NUCLEOTIDE SEQUENCE [LARGE SCALE GENOMIC DNA]</scope>
    <source>
        <strain evidence="1 2">DSM 29854</strain>
    </source>
</reference>
<dbReference type="EMBL" id="JACJIQ010000007">
    <property type="protein sequence ID" value="MBA9077350.1"/>
    <property type="molecule type" value="Genomic_DNA"/>
</dbReference>
<accession>A0A839GFP6</accession>
<evidence type="ECO:0000313" key="1">
    <source>
        <dbReference type="EMBL" id="MBA9077350.1"/>
    </source>
</evidence>